<dbReference type="AlphaFoldDB" id="A0A918D171"/>
<evidence type="ECO:0000313" key="3">
    <source>
        <dbReference type="Proteomes" id="UP000600365"/>
    </source>
</evidence>
<name>A0A918D171_9ACTN</name>
<dbReference type="RefSeq" id="WP_189185483.1">
    <property type="nucleotide sequence ID" value="NZ_BMMM01000003.1"/>
</dbReference>
<gene>
    <name evidence="2" type="ORF">GCM10011579_019160</name>
</gene>
<evidence type="ECO:0000256" key="1">
    <source>
        <dbReference type="SAM" id="Phobius"/>
    </source>
</evidence>
<keyword evidence="1" id="KW-1133">Transmembrane helix</keyword>
<accession>A0A918D171</accession>
<keyword evidence="3" id="KW-1185">Reference proteome</keyword>
<keyword evidence="1" id="KW-0472">Membrane</keyword>
<keyword evidence="1" id="KW-0812">Transmembrane</keyword>
<organism evidence="2 3">
    <name type="scientific">Streptomyces albiflavescens</name>
    <dbReference type="NCBI Taxonomy" id="1623582"/>
    <lineage>
        <taxon>Bacteria</taxon>
        <taxon>Bacillati</taxon>
        <taxon>Actinomycetota</taxon>
        <taxon>Actinomycetes</taxon>
        <taxon>Kitasatosporales</taxon>
        <taxon>Streptomycetaceae</taxon>
        <taxon>Streptomyces</taxon>
    </lineage>
</organism>
<dbReference type="EMBL" id="BMMM01000003">
    <property type="protein sequence ID" value="GGN57188.1"/>
    <property type="molecule type" value="Genomic_DNA"/>
</dbReference>
<comment type="caution">
    <text evidence="2">The sequence shown here is derived from an EMBL/GenBank/DDBJ whole genome shotgun (WGS) entry which is preliminary data.</text>
</comment>
<feature type="transmembrane region" description="Helical" evidence="1">
    <location>
        <begin position="36"/>
        <end position="57"/>
    </location>
</feature>
<evidence type="ECO:0000313" key="2">
    <source>
        <dbReference type="EMBL" id="GGN57188.1"/>
    </source>
</evidence>
<feature type="transmembrane region" description="Helical" evidence="1">
    <location>
        <begin position="7"/>
        <end position="30"/>
    </location>
</feature>
<proteinExistence type="predicted"/>
<protein>
    <submittedName>
        <fullName evidence="2">Uncharacterized protein</fullName>
    </submittedName>
</protein>
<sequence>MNRRAALSGALEVLAWWAALMALWLVLISAPATLELVVGAAAALVGALAAGGARRAVSGR</sequence>
<reference evidence="2 3" key="1">
    <citation type="journal article" date="2014" name="Int. J. Syst. Evol. Microbiol.">
        <title>Complete genome sequence of Corynebacterium casei LMG S-19264T (=DSM 44701T), isolated from a smear-ripened cheese.</title>
        <authorList>
            <consortium name="US DOE Joint Genome Institute (JGI-PGF)"/>
            <person name="Walter F."/>
            <person name="Albersmeier A."/>
            <person name="Kalinowski J."/>
            <person name="Ruckert C."/>
        </authorList>
    </citation>
    <scope>NUCLEOTIDE SEQUENCE [LARGE SCALE GENOMIC DNA]</scope>
    <source>
        <strain evidence="2 3">CGMCC 4.7111</strain>
    </source>
</reference>
<dbReference type="Proteomes" id="UP000600365">
    <property type="component" value="Unassembled WGS sequence"/>
</dbReference>